<comment type="caution">
    <text evidence="7">The sequence shown here is derived from an EMBL/GenBank/DDBJ whole genome shotgun (WGS) entry which is preliminary data.</text>
</comment>
<accession>A0ABV6RCX0</accession>
<evidence type="ECO:0000256" key="1">
    <source>
        <dbReference type="ARBA" id="ARBA00023015"/>
    </source>
</evidence>
<dbReference type="InterPro" id="IPR036271">
    <property type="entry name" value="Tet_transcr_reg_TetR-rel_C_sf"/>
</dbReference>
<keyword evidence="2 4" id="KW-0238">DNA-binding</keyword>
<dbReference type="Gene3D" id="1.10.10.60">
    <property type="entry name" value="Homeodomain-like"/>
    <property type="match status" value="1"/>
</dbReference>
<dbReference type="SUPFAM" id="SSF48498">
    <property type="entry name" value="Tetracyclin repressor-like, C-terminal domain"/>
    <property type="match status" value="1"/>
</dbReference>
<evidence type="ECO:0000313" key="8">
    <source>
        <dbReference type="Proteomes" id="UP001589793"/>
    </source>
</evidence>
<dbReference type="InterPro" id="IPR001647">
    <property type="entry name" value="HTH_TetR"/>
</dbReference>
<dbReference type="RefSeq" id="WP_376980840.1">
    <property type="nucleotide sequence ID" value="NZ_JBHLSV010000013.1"/>
</dbReference>
<protein>
    <submittedName>
        <fullName evidence="7">TetR/AcrR family transcriptional regulator C-terminal domain-containing protein</fullName>
    </submittedName>
</protein>
<evidence type="ECO:0000256" key="4">
    <source>
        <dbReference type="PROSITE-ProRule" id="PRU00335"/>
    </source>
</evidence>
<dbReference type="InterPro" id="IPR009057">
    <property type="entry name" value="Homeodomain-like_sf"/>
</dbReference>
<feature type="DNA-binding region" description="H-T-H motif" evidence="4">
    <location>
        <begin position="75"/>
        <end position="94"/>
    </location>
</feature>
<dbReference type="Pfam" id="PF00440">
    <property type="entry name" value="TetR_N"/>
    <property type="match status" value="1"/>
</dbReference>
<evidence type="ECO:0000259" key="6">
    <source>
        <dbReference type="PROSITE" id="PS50977"/>
    </source>
</evidence>
<dbReference type="Pfam" id="PF02909">
    <property type="entry name" value="TetR_C_1"/>
    <property type="match status" value="1"/>
</dbReference>
<keyword evidence="1" id="KW-0805">Transcription regulation</keyword>
<gene>
    <name evidence="7" type="ORF">ACFFF6_11580</name>
</gene>
<keyword evidence="8" id="KW-1185">Reference proteome</keyword>
<reference evidence="7 8" key="1">
    <citation type="submission" date="2024-09" db="EMBL/GenBank/DDBJ databases">
        <authorList>
            <person name="Sun Q."/>
            <person name="Mori K."/>
        </authorList>
    </citation>
    <scope>NUCLEOTIDE SEQUENCE [LARGE SCALE GENOMIC DNA]</scope>
    <source>
        <strain evidence="7 8">CICC 10874</strain>
    </source>
</reference>
<dbReference type="EMBL" id="JBHLSV010000013">
    <property type="protein sequence ID" value="MFC0674596.1"/>
    <property type="molecule type" value="Genomic_DNA"/>
</dbReference>
<dbReference type="Proteomes" id="UP001589793">
    <property type="component" value="Unassembled WGS sequence"/>
</dbReference>
<feature type="region of interest" description="Disordered" evidence="5">
    <location>
        <begin position="1"/>
        <end position="24"/>
    </location>
</feature>
<evidence type="ECO:0000256" key="3">
    <source>
        <dbReference type="ARBA" id="ARBA00023163"/>
    </source>
</evidence>
<keyword evidence="3" id="KW-0804">Transcription</keyword>
<dbReference type="PROSITE" id="PS50977">
    <property type="entry name" value="HTH_TETR_2"/>
    <property type="match status" value="1"/>
</dbReference>
<dbReference type="InterPro" id="IPR004111">
    <property type="entry name" value="Repressor_TetR_C"/>
</dbReference>
<evidence type="ECO:0000256" key="2">
    <source>
        <dbReference type="ARBA" id="ARBA00023125"/>
    </source>
</evidence>
<evidence type="ECO:0000256" key="5">
    <source>
        <dbReference type="SAM" id="MobiDB-lite"/>
    </source>
</evidence>
<dbReference type="SUPFAM" id="SSF46689">
    <property type="entry name" value="Homeodomain-like"/>
    <property type="match status" value="1"/>
</dbReference>
<sequence length="278" mass="29631">MTDEPAARAPGSEAGRSTGTGDPSRTLALLWGLAPQPARRRGPARSLTPEQITDAALVLADDAAAAGADGLAAVTMRELAQRLGVAPMSLYTYVPGKPELLDLMVDALHARMPREPWPDGGSPWRERLTTVAQDNRALLRGHPWLTEVAALSRPPLGPGTMAKYEHELAAFDGTGLADVDIDAALAHLLGFVQSHLRSAHDAARVRTDTALSDAAWWEANQPLLERALDAERYPRAVRIGAAAGQAQGSAWDAERAWEFGLARTLDGLGVLIEGHTAR</sequence>
<name>A0ABV6RCX0_9MICO</name>
<proteinExistence type="predicted"/>
<evidence type="ECO:0000313" key="7">
    <source>
        <dbReference type="EMBL" id="MFC0674596.1"/>
    </source>
</evidence>
<organism evidence="7 8">
    <name type="scientific">Brachybacterium hainanense</name>
    <dbReference type="NCBI Taxonomy" id="1541174"/>
    <lineage>
        <taxon>Bacteria</taxon>
        <taxon>Bacillati</taxon>
        <taxon>Actinomycetota</taxon>
        <taxon>Actinomycetes</taxon>
        <taxon>Micrococcales</taxon>
        <taxon>Dermabacteraceae</taxon>
        <taxon>Brachybacterium</taxon>
    </lineage>
</organism>
<dbReference type="Gene3D" id="1.10.357.10">
    <property type="entry name" value="Tetracycline Repressor, domain 2"/>
    <property type="match status" value="1"/>
</dbReference>
<feature type="domain" description="HTH tetR-type" evidence="6">
    <location>
        <begin position="46"/>
        <end position="112"/>
    </location>
</feature>